<sequence>MATQVIAQTQTQHNNDAGNDNATTRGGGGGRGQPGRNRRGGGGGAGGARGGNPQNQNRNRNGQHGGRGQGQGRGKPHANPNANSGAVLDDGVPATKAADADNKAELEKKEEEEEGPVCWICAEPVKYWAVPECNHKTCHICALRLRALYKKMDCTFCKEPQNSMVFTSSPDLEVTFASFTPESIPYKDPKLSIFFETRELMEETLMLLRFNCPDPDCDYVGNGWGDLRLHARANHGRLMCELCTRYKKVFAHEHALYPPNWLPSHLPSMYRPPNYKPPKDQIEGGVHPLCQFCRECFFGDDELYKHMRENHEECFLCKRNEVRDQYFQSYATLERHFNHAHFPCTQPQCLAQKFVVFNSSLDLQAHMVEDHGATMTSRDKRNAQRVQADFNFEDSRRPRRDREPPPQYPPQQPQPPPPPQAAGPVQIRQAGNARRREFGAALTAEGSGNGGSGAPSQTPPIHEFNRMQTSSPALPSDVDSAILERHAAFIARLSGFAANPMTAVPAVKAAIRGYKASEATARDLILTIWNILDRNLDYTASVINAFVDLLEEEEKKQDVLGSWRGFAIEQRRERQEESIPTAIGGGYANIASGRVINAKHSFASRAASQRHVHDRVAQAASSSSPPSFFNNNQASSSSSSRPSAAAGSASRGGGGRDSTPLGRFFPPAPAPVSQQPALRGPWARSTGFAPPPTTNTNVNTNANNANFTSSSTPSTFGPTPTELIRSTIPASVLSAAPSPSSAISIPAFRPAIQRQQQQKKAPPPPKLSNALFPELPSSGGGANQRQQQKAPVSGNAALKHILGNSTAPTTSVWQTGPGSGSGSGGANANASAASASAALTTTSNGTGANGEFDDGVDGVSANGNANGRSGGGGGGGKKKGKQKQTLFTLGAFAA</sequence>
<name>A0ACD3APB6_9AGAR</name>
<keyword evidence="2" id="KW-1185">Reference proteome</keyword>
<protein>
    <submittedName>
        <fullName evidence="1">Uncharacterized protein</fullName>
    </submittedName>
</protein>
<accession>A0ACD3APB6</accession>
<dbReference type="EMBL" id="ML208385">
    <property type="protein sequence ID" value="TFK67099.1"/>
    <property type="molecule type" value="Genomic_DNA"/>
</dbReference>
<reference evidence="1 2" key="1">
    <citation type="journal article" date="2019" name="Nat. Ecol. Evol.">
        <title>Megaphylogeny resolves global patterns of mushroom evolution.</title>
        <authorList>
            <person name="Varga T."/>
            <person name="Krizsan K."/>
            <person name="Foldi C."/>
            <person name="Dima B."/>
            <person name="Sanchez-Garcia M."/>
            <person name="Sanchez-Ramirez S."/>
            <person name="Szollosi G.J."/>
            <person name="Szarkandi J.G."/>
            <person name="Papp V."/>
            <person name="Albert L."/>
            <person name="Andreopoulos W."/>
            <person name="Angelini C."/>
            <person name="Antonin V."/>
            <person name="Barry K.W."/>
            <person name="Bougher N.L."/>
            <person name="Buchanan P."/>
            <person name="Buyck B."/>
            <person name="Bense V."/>
            <person name="Catcheside P."/>
            <person name="Chovatia M."/>
            <person name="Cooper J."/>
            <person name="Damon W."/>
            <person name="Desjardin D."/>
            <person name="Finy P."/>
            <person name="Geml J."/>
            <person name="Haridas S."/>
            <person name="Hughes K."/>
            <person name="Justo A."/>
            <person name="Karasinski D."/>
            <person name="Kautmanova I."/>
            <person name="Kiss B."/>
            <person name="Kocsube S."/>
            <person name="Kotiranta H."/>
            <person name="LaButti K.M."/>
            <person name="Lechner B.E."/>
            <person name="Liimatainen K."/>
            <person name="Lipzen A."/>
            <person name="Lukacs Z."/>
            <person name="Mihaltcheva S."/>
            <person name="Morgado L.N."/>
            <person name="Niskanen T."/>
            <person name="Noordeloos M.E."/>
            <person name="Ohm R.A."/>
            <person name="Ortiz-Santana B."/>
            <person name="Ovrebo C."/>
            <person name="Racz N."/>
            <person name="Riley R."/>
            <person name="Savchenko A."/>
            <person name="Shiryaev A."/>
            <person name="Soop K."/>
            <person name="Spirin V."/>
            <person name="Szebenyi C."/>
            <person name="Tomsovsky M."/>
            <person name="Tulloss R.E."/>
            <person name="Uehling J."/>
            <person name="Grigoriev I.V."/>
            <person name="Vagvolgyi C."/>
            <person name="Papp T."/>
            <person name="Martin F.M."/>
            <person name="Miettinen O."/>
            <person name="Hibbett D.S."/>
            <person name="Nagy L.G."/>
        </authorList>
    </citation>
    <scope>NUCLEOTIDE SEQUENCE [LARGE SCALE GENOMIC DNA]</scope>
    <source>
        <strain evidence="1 2">NL-1719</strain>
    </source>
</reference>
<proteinExistence type="predicted"/>
<gene>
    <name evidence="1" type="ORF">BDN72DRAFT_799390</name>
</gene>
<organism evidence="1 2">
    <name type="scientific">Pluteus cervinus</name>
    <dbReference type="NCBI Taxonomy" id="181527"/>
    <lineage>
        <taxon>Eukaryota</taxon>
        <taxon>Fungi</taxon>
        <taxon>Dikarya</taxon>
        <taxon>Basidiomycota</taxon>
        <taxon>Agaricomycotina</taxon>
        <taxon>Agaricomycetes</taxon>
        <taxon>Agaricomycetidae</taxon>
        <taxon>Agaricales</taxon>
        <taxon>Pluteineae</taxon>
        <taxon>Pluteaceae</taxon>
        <taxon>Pluteus</taxon>
    </lineage>
</organism>
<dbReference type="Proteomes" id="UP000308600">
    <property type="component" value="Unassembled WGS sequence"/>
</dbReference>
<evidence type="ECO:0000313" key="1">
    <source>
        <dbReference type="EMBL" id="TFK67099.1"/>
    </source>
</evidence>
<evidence type="ECO:0000313" key="2">
    <source>
        <dbReference type="Proteomes" id="UP000308600"/>
    </source>
</evidence>